<gene>
    <name evidence="1" type="ORF">GCG54_00000350</name>
</gene>
<dbReference type="GeneID" id="69007523"/>
<name>A0A8H4FQ71_COLGL</name>
<dbReference type="RefSeq" id="XP_045269465.1">
    <property type="nucleotide sequence ID" value="XM_045400490.1"/>
</dbReference>
<organism evidence="1 2">
    <name type="scientific">Colletotrichum gloeosporioides</name>
    <name type="common">Anthracnose fungus</name>
    <name type="synonym">Glomerella cingulata</name>
    <dbReference type="NCBI Taxonomy" id="474922"/>
    <lineage>
        <taxon>Eukaryota</taxon>
        <taxon>Fungi</taxon>
        <taxon>Dikarya</taxon>
        <taxon>Ascomycota</taxon>
        <taxon>Pezizomycotina</taxon>
        <taxon>Sordariomycetes</taxon>
        <taxon>Hypocreomycetidae</taxon>
        <taxon>Glomerellales</taxon>
        <taxon>Glomerellaceae</taxon>
        <taxon>Colletotrichum</taxon>
        <taxon>Colletotrichum gloeosporioides species complex</taxon>
    </lineage>
</organism>
<sequence length="235" mass="26983">MCEPPNLWVKARDALSEDEKEWFDALGRPEQLSLTPAQQIDEIIHQTRNKKKELGKSRGGQRKCFDNIVKWLDTFKSVGDVISSFDPVHAALPWAAFRFVLQIAVAKHNYDDDVIEILAWIPHFLFTGQVLESLYTPNSMRLDGVPDENKIAEQSLDRLRNEVIKLYSGVLSALKFCAVWFEKRRASRTIDVVVNSSKPGDVLQDLKKLYTQAVHYRDALQVWIYKSIAHPLFVT</sequence>
<dbReference type="Proteomes" id="UP000613401">
    <property type="component" value="Unassembled WGS sequence"/>
</dbReference>
<reference evidence="1" key="2">
    <citation type="submission" date="2020-03" db="EMBL/GenBank/DDBJ databases">
        <authorList>
            <person name="Fu F.-F."/>
            <person name="Chen J."/>
        </authorList>
    </citation>
    <scope>NUCLEOTIDE SEQUENCE</scope>
    <source>
        <strain evidence="1">Lc1</strain>
    </source>
</reference>
<protein>
    <recommendedName>
        <fullName evidence="3">NWD NACHT-NTPase N-terminal domain-containing protein</fullName>
    </recommendedName>
</protein>
<keyword evidence="2" id="KW-1185">Reference proteome</keyword>
<evidence type="ECO:0000313" key="1">
    <source>
        <dbReference type="EMBL" id="KAF3810306.1"/>
    </source>
</evidence>
<proteinExistence type="predicted"/>
<accession>A0A8H4FQ71</accession>
<comment type="caution">
    <text evidence="1">The sequence shown here is derived from an EMBL/GenBank/DDBJ whole genome shotgun (WGS) entry which is preliminary data.</text>
</comment>
<evidence type="ECO:0000313" key="2">
    <source>
        <dbReference type="Proteomes" id="UP000613401"/>
    </source>
</evidence>
<evidence type="ECO:0008006" key="3">
    <source>
        <dbReference type="Google" id="ProtNLM"/>
    </source>
</evidence>
<reference evidence="1" key="1">
    <citation type="journal article" date="2020" name="Phytopathology">
        <title>Genome sequence and comparative analysis of Colletotrichum gloeosporioides isolated from Liriodendron leaves.</title>
        <authorList>
            <person name="Fu F.F."/>
            <person name="Hao Z."/>
            <person name="Wang P."/>
            <person name="Lu Y."/>
            <person name="Xue L.J."/>
            <person name="Wei G."/>
            <person name="Tian Y."/>
            <person name="Baishi H."/>
            <person name="Xu H."/>
            <person name="Shi J."/>
            <person name="Cheng T."/>
            <person name="Wang G."/>
            <person name="Yi Y."/>
            <person name="Chen J."/>
        </authorList>
    </citation>
    <scope>NUCLEOTIDE SEQUENCE</scope>
    <source>
        <strain evidence="1">Lc1</strain>
    </source>
</reference>
<dbReference type="AlphaFoldDB" id="A0A8H4FQ71"/>
<dbReference type="EMBL" id="WVTB01000012">
    <property type="protein sequence ID" value="KAF3810306.1"/>
    <property type="molecule type" value="Genomic_DNA"/>
</dbReference>